<feature type="chain" id="PRO_5035319030" description="Superoxide dismutase [Cu-Zn]" evidence="4">
    <location>
        <begin position="30"/>
        <end position="209"/>
    </location>
</feature>
<comment type="catalytic activity">
    <reaction evidence="3">
        <text>2 superoxide + 2 H(+) = H2O2 + O2</text>
        <dbReference type="Rhea" id="RHEA:20696"/>
        <dbReference type="ChEBI" id="CHEBI:15378"/>
        <dbReference type="ChEBI" id="CHEBI:15379"/>
        <dbReference type="ChEBI" id="CHEBI:16240"/>
        <dbReference type="ChEBI" id="CHEBI:18421"/>
        <dbReference type="EC" id="1.15.1.1"/>
    </reaction>
</comment>
<dbReference type="GO" id="GO:0005507">
    <property type="term" value="F:copper ion binding"/>
    <property type="evidence" value="ECO:0007669"/>
    <property type="project" value="InterPro"/>
</dbReference>
<evidence type="ECO:0000256" key="3">
    <source>
        <dbReference type="RuleBase" id="RU000393"/>
    </source>
</evidence>
<keyword evidence="3" id="KW-0479">Metal-binding</keyword>
<dbReference type="InterPro" id="IPR001424">
    <property type="entry name" value="SOD_Cu_Zn_dom"/>
</dbReference>
<keyword evidence="3" id="KW-0862">Zinc</keyword>
<dbReference type="AlphaFoldDB" id="A0A8J3PVY0"/>
<comment type="caution">
    <text evidence="6">The sequence shown here is derived from an EMBL/GenBank/DDBJ whole genome shotgun (WGS) entry which is preliminary data.</text>
</comment>
<proteinExistence type="inferred from homology"/>
<dbReference type="EMBL" id="BONV01000026">
    <property type="protein sequence ID" value="GIG82067.1"/>
    <property type="molecule type" value="Genomic_DNA"/>
</dbReference>
<accession>A0A8J3PVY0</accession>
<comment type="cofactor">
    <cofactor evidence="3">
        <name>Cu cation</name>
        <dbReference type="ChEBI" id="CHEBI:23378"/>
    </cofactor>
    <text evidence="3">Binds 1 copper ion per subunit.</text>
</comment>
<dbReference type="Gene3D" id="2.60.40.200">
    <property type="entry name" value="Superoxide dismutase, copper/zinc binding domain"/>
    <property type="match status" value="1"/>
</dbReference>
<keyword evidence="3" id="KW-0560">Oxidoreductase</keyword>
<gene>
    <name evidence="6" type="ORF">Pka01_51940</name>
</gene>
<dbReference type="InterPro" id="IPR024134">
    <property type="entry name" value="SOD_Cu/Zn_/chaperone"/>
</dbReference>
<keyword evidence="3" id="KW-0186">Copper</keyword>
<evidence type="ECO:0000313" key="7">
    <source>
        <dbReference type="Proteomes" id="UP000630097"/>
    </source>
</evidence>
<dbReference type="PANTHER" id="PTHR10003">
    <property type="entry name" value="SUPEROXIDE DISMUTASE CU-ZN -RELATED"/>
    <property type="match status" value="1"/>
</dbReference>
<dbReference type="PROSITE" id="PS00332">
    <property type="entry name" value="SOD_CU_ZN_2"/>
    <property type="match status" value="1"/>
</dbReference>
<dbReference type="RefSeq" id="WP_203885417.1">
    <property type="nucleotide sequence ID" value="NZ_BAABHH010000020.1"/>
</dbReference>
<comment type="cofactor">
    <cofactor evidence="3">
        <name>Zn(2+)</name>
        <dbReference type="ChEBI" id="CHEBI:29105"/>
    </cofactor>
    <text evidence="3">Binds 1 zinc ion per subunit.</text>
</comment>
<evidence type="ECO:0000256" key="2">
    <source>
        <dbReference type="ARBA" id="ARBA00024900"/>
    </source>
</evidence>
<feature type="signal peptide" evidence="4">
    <location>
        <begin position="1"/>
        <end position="29"/>
    </location>
</feature>
<sequence>MPSMPSMLRKSHLALAANLVICVGTGVLAQSEPARPPVGPSAIAVIKDTAGTALGTLRIERYDMTKSRVTVNVRGLTPGFHGLHIHTAGVCDPRSVDAATGSPFSSAGAHLDPTAGSYGMAAGNLPSLLVSGDGTGNASFVTDRFAIAQLADTDGSAVVVHAKADNFANIPTRYTHPSDTTGTIGPDSTTLKTGDAGDRVGCGVIRVLT</sequence>
<keyword evidence="4" id="KW-0732">Signal</keyword>
<comment type="similarity">
    <text evidence="1 3">Belongs to the Cu-Zn superoxide dismutase family.</text>
</comment>
<reference evidence="6 7" key="1">
    <citation type="submission" date="2021-01" db="EMBL/GenBank/DDBJ databases">
        <title>Whole genome shotgun sequence of Planotetraspora kaengkrachanensis NBRC 104272.</title>
        <authorList>
            <person name="Komaki H."/>
            <person name="Tamura T."/>
        </authorList>
    </citation>
    <scope>NUCLEOTIDE SEQUENCE [LARGE SCALE GENOMIC DNA]</scope>
    <source>
        <strain evidence="6 7">NBRC 104272</strain>
    </source>
</reference>
<organism evidence="6 7">
    <name type="scientific">Planotetraspora kaengkrachanensis</name>
    <dbReference type="NCBI Taxonomy" id="575193"/>
    <lineage>
        <taxon>Bacteria</taxon>
        <taxon>Bacillati</taxon>
        <taxon>Actinomycetota</taxon>
        <taxon>Actinomycetes</taxon>
        <taxon>Streptosporangiales</taxon>
        <taxon>Streptosporangiaceae</taxon>
        <taxon>Planotetraspora</taxon>
    </lineage>
</organism>
<dbReference type="InterPro" id="IPR018152">
    <property type="entry name" value="SOD_Cu/Zn_BS"/>
</dbReference>
<evidence type="ECO:0000259" key="5">
    <source>
        <dbReference type="Pfam" id="PF00080"/>
    </source>
</evidence>
<evidence type="ECO:0000313" key="6">
    <source>
        <dbReference type="EMBL" id="GIG82067.1"/>
    </source>
</evidence>
<evidence type="ECO:0000256" key="1">
    <source>
        <dbReference type="ARBA" id="ARBA00010457"/>
    </source>
</evidence>
<dbReference type="SUPFAM" id="SSF49329">
    <property type="entry name" value="Cu,Zn superoxide dismutase-like"/>
    <property type="match status" value="1"/>
</dbReference>
<dbReference type="GO" id="GO:0004784">
    <property type="term" value="F:superoxide dismutase activity"/>
    <property type="evidence" value="ECO:0007669"/>
    <property type="project" value="UniProtKB-EC"/>
</dbReference>
<protein>
    <recommendedName>
        <fullName evidence="3">Superoxide dismutase [Cu-Zn]</fullName>
        <ecNumber evidence="3">1.15.1.1</ecNumber>
    </recommendedName>
</protein>
<name>A0A8J3PVY0_9ACTN</name>
<keyword evidence="7" id="KW-1185">Reference proteome</keyword>
<dbReference type="InterPro" id="IPR036423">
    <property type="entry name" value="SOD-like_Cu/Zn_dom_sf"/>
</dbReference>
<evidence type="ECO:0000256" key="4">
    <source>
        <dbReference type="SAM" id="SignalP"/>
    </source>
</evidence>
<comment type="function">
    <text evidence="2">Destroys radicals which are normally produced within the cells and which are toxic to biological systems. May play a role in favoring mycobacterial survival in phagocytes.</text>
</comment>
<dbReference type="Proteomes" id="UP000630097">
    <property type="component" value="Unassembled WGS sequence"/>
</dbReference>
<dbReference type="EC" id="1.15.1.1" evidence="3"/>
<feature type="domain" description="Superoxide dismutase copper/zinc binding" evidence="5">
    <location>
        <begin position="55"/>
        <end position="205"/>
    </location>
</feature>
<dbReference type="Pfam" id="PF00080">
    <property type="entry name" value="Sod_Cu"/>
    <property type="match status" value="1"/>
</dbReference>